<dbReference type="InterPro" id="IPR053231">
    <property type="entry name" value="GPCR_LN-TM7"/>
</dbReference>
<protein>
    <submittedName>
        <fullName evidence="4">Uncharacterized protein LOC106158967</fullName>
    </submittedName>
</protein>
<evidence type="ECO:0000256" key="1">
    <source>
        <dbReference type="ARBA" id="ARBA00023157"/>
    </source>
</evidence>
<accession>A0A2R2MJ82</accession>
<evidence type="ECO:0000313" key="4">
    <source>
        <dbReference type="RefSeq" id="XP_023930281.1"/>
    </source>
</evidence>
<name>A0A2R2MJ82_LINAN</name>
<proteinExistence type="predicted"/>
<dbReference type="RefSeq" id="XP_023930281.1">
    <property type="nucleotide sequence ID" value="XM_024074513.1"/>
</dbReference>
<feature type="domain" description="SMB" evidence="2">
    <location>
        <begin position="757"/>
        <end position="803"/>
    </location>
</feature>
<feature type="domain" description="SMB" evidence="2">
    <location>
        <begin position="182"/>
        <end position="230"/>
    </location>
</feature>
<keyword evidence="1" id="KW-1015">Disulfide bond</keyword>
<organism evidence="3 4">
    <name type="scientific">Lingula anatina</name>
    <name type="common">Brachiopod</name>
    <name type="synonym">Lingula unguis</name>
    <dbReference type="NCBI Taxonomy" id="7574"/>
    <lineage>
        <taxon>Eukaryota</taxon>
        <taxon>Metazoa</taxon>
        <taxon>Spiralia</taxon>
        <taxon>Lophotrochozoa</taxon>
        <taxon>Brachiopoda</taxon>
        <taxon>Linguliformea</taxon>
        <taxon>Lingulata</taxon>
        <taxon>Lingulida</taxon>
        <taxon>Linguloidea</taxon>
        <taxon>Lingulidae</taxon>
        <taxon>Lingula</taxon>
    </lineage>
</organism>
<evidence type="ECO:0000259" key="2">
    <source>
        <dbReference type="PROSITE" id="PS50958"/>
    </source>
</evidence>
<dbReference type="Pfam" id="PF01033">
    <property type="entry name" value="Somatomedin_B"/>
    <property type="match status" value="1"/>
</dbReference>
<dbReference type="GeneID" id="106158967"/>
<keyword evidence="3" id="KW-1185">Reference proteome</keyword>
<reference evidence="4" key="1">
    <citation type="submission" date="2025-08" db="UniProtKB">
        <authorList>
            <consortium name="RefSeq"/>
        </authorList>
    </citation>
    <scope>IDENTIFICATION</scope>
    <source>
        <tissue evidence="4">Gonads</tissue>
    </source>
</reference>
<dbReference type="PANTHER" id="PTHR45902:SF1">
    <property type="entry name" value="LATROPHILIN RECEPTOR-LIKE PROTEIN A"/>
    <property type="match status" value="1"/>
</dbReference>
<dbReference type="PANTHER" id="PTHR45902">
    <property type="entry name" value="LATROPHILIN RECEPTOR-LIKE PROTEIN A"/>
    <property type="match status" value="1"/>
</dbReference>
<dbReference type="InterPro" id="IPR001212">
    <property type="entry name" value="Somatomedin_B_dom"/>
</dbReference>
<sequence length="1288" mass="144055">MGYDVNLPRTQDDNDSINIVTRNCYCFVRGNVEVKKGTVLFRIYSTMDSTRNTRPGYRNAGYFVLSLYFICCIRNGLGLLTTSTTTPTTATTTTTTTTATEGYNGSTFTVIEVIPMTPPAPVLLTPPPLIINLPQTTPTPLIPHTVPAPVMAVSSEFLCGGPDREPPTPGFENVPSCGQYANKLTCESHCGTVSSRWEDQRPKWCSCDFMCNFYGDCCPDVDSKCPDEKVKYSALKPTLNMTADFHSGTICQKMKYPFRSTENEITNNVLVIGKCTTNWTSQMVTNGCEKEGDPLYLDVKYLLPVTDRRTGVHYRNSFCAVCNGIDDFIFWELQFNCSQPVYLENSSNPITELENSDQCKQAIMPPAWSPYRLCEHAVGECSKNCTNEKLIRECHRYQLYVSSGNDYKNEFCGMCNYENLLDMYCSKGTLPGDIPGTDISFFSFRVLMDFNSLDGLRIGVKTSQKDEKPVIKETLSNCIIFGQSCKPIQCSRDFTLLDGVCVYRYPLSDVKIVTTWVTKDPNETVPSARNFQRLYPFKKQKTDIVQALTAFFEKAFSSHGEVVTNYFDTANPRAATMETQFLLKTNDANVGQNQVNVTIMLALGQVIDVIVAAYNNNTNETFKYIGNTYTFSPFHSGVSDCPRIGLNASDYAILENGSISLHVANTVIDRNDYQVWNNQDGHGLLATSTTTPTTAMTTTATTTATEGYNGSTFTAIEAYTVSTKTMSVSSEFLCGEPDREPPTPRFETAPPCGLYANNMTCEGHCGAVSSRWKDRLKWCSCDYMCNFYGDCCPDVDSKCPDVKAKYSALKSTLNMSVDYHSGTICQRMKYPFYSTERTSSNNVLVIGKCPTNWTSQMVTNGCEKEGNPLYLDVKYLLPVTDRRTGVHYRNSFCAVCNGIGDFIFWELQFNCSQPVYLENSSNAITELENSDQCKQAIMPPAWSPYRLCEHAVGDCSKNCTNEKLVRECHRYQLYVFGGQKFKNEFCGMCNFKDRLNVNCFGGLIGDRDTDISFFSFRVLMDFNGLDGLRISVKTSQEEERAVIKETLSNCFVFDQSCKPIQCSRDYLLQDGVCVYRYPLSNVKIVTVWATKDPNETVPLGIDEFQILHPFKGQKTDIARALTTFFEKAFPSHGEVVTNYVDTVNPRAANIETQFLLKTNDTKVGENQLNATIIIALGQVIDVIVAAYNNNTNETFKYIGNTYTFSPFHSGVSDCPRIALNTSDYGILQNGSISVHVANTVIDREDYQVWDNQVLTLQMLACINIGRCIVLIASAMLGFENVFSNIVLD</sequence>
<dbReference type="SUPFAM" id="SSF90188">
    <property type="entry name" value="Somatomedin B domain"/>
    <property type="match status" value="2"/>
</dbReference>
<evidence type="ECO:0000313" key="3">
    <source>
        <dbReference type="Proteomes" id="UP000085678"/>
    </source>
</evidence>
<dbReference type="SMART" id="SM00201">
    <property type="entry name" value="SO"/>
    <property type="match status" value="2"/>
</dbReference>
<dbReference type="OrthoDB" id="6149331at2759"/>
<gene>
    <name evidence="4" type="primary">LOC106158967</name>
</gene>
<dbReference type="Proteomes" id="UP000085678">
    <property type="component" value="Unplaced"/>
</dbReference>
<dbReference type="KEGG" id="lak:106158967"/>
<dbReference type="InParanoid" id="A0A2R2MJ82"/>
<dbReference type="InterPro" id="IPR036024">
    <property type="entry name" value="Somatomedin_B-like_dom_sf"/>
</dbReference>
<dbReference type="Gene3D" id="4.10.410.20">
    <property type="match status" value="2"/>
</dbReference>
<dbReference type="PROSITE" id="PS50958">
    <property type="entry name" value="SMB_2"/>
    <property type="match status" value="2"/>
</dbReference>